<keyword evidence="4" id="KW-0443">Lipid metabolism</keyword>
<protein>
    <submittedName>
        <fullName evidence="7">Uncharacterized protein</fullName>
    </submittedName>
</protein>
<name>A0AAD8KMR3_TARER</name>
<dbReference type="GO" id="GO:0006631">
    <property type="term" value="P:fatty acid metabolic process"/>
    <property type="evidence" value="ECO:0007669"/>
    <property type="project" value="UniProtKB-KW"/>
</dbReference>
<dbReference type="InterPro" id="IPR018376">
    <property type="entry name" value="Enoyl-CoA_hyd/isom_CS"/>
</dbReference>
<dbReference type="AlphaFoldDB" id="A0AAD8KMR3"/>
<evidence type="ECO:0000256" key="3">
    <source>
        <dbReference type="ARBA" id="ARBA00022832"/>
    </source>
</evidence>
<dbReference type="InterPro" id="IPR014748">
    <property type="entry name" value="Enoyl-CoA_hydra_C"/>
</dbReference>
<evidence type="ECO:0000313" key="8">
    <source>
        <dbReference type="Proteomes" id="UP001229421"/>
    </source>
</evidence>
<dbReference type="SUPFAM" id="SSF52096">
    <property type="entry name" value="ClpP/crotonase"/>
    <property type="match status" value="1"/>
</dbReference>
<dbReference type="GO" id="GO:0051750">
    <property type="term" value="F:delta(3,5)-delta(2,4)-dienoyl-CoA isomerase activity"/>
    <property type="evidence" value="ECO:0007669"/>
    <property type="project" value="TreeGrafter"/>
</dbReference>
<keyword evidence="8" id="KW-1185">Reference proteome</keyword>
<dbReference type="InterPro" id="IPR045002">
    <property type="entry name" value="Ech1-like"/>
</dbReference>
<evidence type="ECO:0000256" key="4">
    <source>
        <dbReference type="ARBA" id="ARBA00023098"/>
    </source>
</evidence>
<organism evidence="7 8">
    <name type="scientific">Tagetes erecta</name>
    <name type="common">African marigold</name>
    <dbReference type="NCBI Taxonomy" id="13708"/>
    <lineage>
        <taxon>Eukaryota</taxon>
        <taxon>Viridiplantae</taxon>
        <taxon>Streptophyta</taxon>
        <taxon>Embryophyta</taxon>
        <taxon>Tracheophyta</taxon>
        <taxon>Spermatophyta</taxon>
        <taxon>Magnoliopsida</taxon>
        <taxon>eudicotyledons</taxon>
        <taxon>Gunneridae</taxon>
        <taxon>Pentapetalae</taxon>
        <taxon>asterids</taxon>
        <taxon>campanulids</taxon>
        <taxon>Asterales</taxon>
        <taxon>Asteraceae</taxon>
        <taxon>Asteroideae</taxon>
        <taxon>Heliantheae alliance</taxon>
        <taxon>Tageteae</taxon>
        <taxon>Tagetes</taxon>
    </lineage>
</organism>
<evidence type="ECO:0000256" key="6">
    <source>
        <dbReference type="RuleBase" id="RU003707"/>
    </source>
</evidence>
<dbReference type="Gene3D" id="1.10.12.10">
    <property type="entry name" value="Lyase 2-enoyl-coa Hydratase, Chain A, domain 2"/>
    <property type="match status" value="1"/>
</dbReference>
<keyword evidence="5" id="KW-0413">Isomerase</keyword>
<dbReference type="PROSITE" id="PS00166">
    <property type="entry name" value="ENOYL_COA_HYDRATASE"/>
    <property type="match status" value="1"/>
</dbReference>
<evidence type="ECO:0000313" key="7">
    <source>
        <dbReference type="EMBL" id="KAK1425930.1"/>
    </source>
</evidence>
<dbReference type="Gene3D" id="3.90.226.10">
    <property type="entry name" value="2-enoyl-CoA Hydratase, Chain A, domain 1"/>
    <property type="match status" value="1"/>
</dbReference>
<evidence type="ECO:0000256" key="1">
    <source>
        <dbReference type="ARBA" id="ARBA00005005"/>
    </source>
</evidence>
<evidence type="ECO:0000256" key="2">
    <source>
        <dbReference type="ARBA" id="ARBA00005254"/>
    </source>
</evidence>
<dbReference type="InterPro" id="IPR029045">
    <property type="entry name" value="ClpP/crotonase-like_dom_sf"/>
</dbReference>
<dbReference type="Pfam" id="PF00378">
    <property type="entry name" value="ECH_1"/>
    <property type="match status" value="1"/>
</dbReference>
<gene>
    <name evidence="7" type="ORF">QVD17_21295</name>
</gene>
<reference evidence="7" key="1">
    <citation type="journal article" date="2023" name="bioRxiv">
        <title>Improved chromosome-level genome assembly for marigold (Tagetes erecta).</title>
        <authorList>
            <person name="Jiang F."/>
            <person name="Yuan L."/>
            <person name="Wang S."/>
            <person name="Wang H."/>
            <person name="Xu D."/>
            <person name="Wang A."/>
            <person name="Fan W."/>
        </authorList>
    </citation>
    <scope>NUCLEOTIDE SEQUENCE</scope>
    <source>
        <strain evidence="7">WSJ</strain>
        <tissue evidence="7">Leaf</tissue>
    </source>
</reference>
<proteinExistence type="inferred from homology"/>
<accession>A0AAD8KMR3</accession>
<comment type="similarity">
    <text evidence="2 6">Belongs to the enoyl-CoA hydratase/isomerase family.</text>
</comment>
<dbReference type="EMBL" id="JAUHHV010000005">
    <property type="protein sequence ID" value="KAK1425930.1"/>
    <property type="molecule type" value="Genomic_DNA"/>
</dbReference>
<comment type="pathway">
    <text evidence="1">Lipid metabolism; fatty acid beta-oxidation.</text>
</comment>
<dbReference type="Proteomes" id="UP001229421">
    <property type="component" value="Unassembled WGS sequence"/>
</dbReference>
<keyword evidence="3" id="KW-0276">Fatty acid metabolism</keyword>
<dbReference type="PANTHER" id="PTHR43149:SF1">
    <property type="entry name" value="DELTA(3,5)-DELTA(2,4)-DIENOYL-COA ISOMERASE, MITOCHONDRIAL"/>
    <property type="match status" value="1"/>
</dbReference>
<sequence>MRKTEEMKKKKWKSVEIDENTKTKTKGVFTVYLNRPATSNALSLDFFTEFPEAISYLDQNPNVAVIILSATGKHFCAGIDLNSLRRLLVTSTSSDECEKLGRQIKLMQEAISAIEKCRKPVIACVHGACIGAGVDLITACDIRYCTQDAFFSVKEVDLGITADLGSLQRLPSIVGYANAIELALTARTFSASQAANLGLVSKAFPCKSDMDQAVKAIAQGIAAKSPLALIGTKKVLLKTRDHMTLDEALDYVATWNSAMLLSNHDLQKALSQKPNPKL</sequence>
<dbReference type="CDD" id="cd06558">
    <property type="entry name" value="crotonase-like"/>
    <property type="match status" value="1"/>
</dbReference>
<comment type="caution">
    <text evidence="7">The sequence shown here is derived from an EMBL/GenBank/DDBJ whole genome shotgun (WGS) entry which is preliminary data.</text>
</comment>
<dbReference type="InterPro" id="IPR001753">
    <property type="entry name" value="Enoyl-CoA_hydra/iso"/>
</dbReference>
<evidence type="ECO:0000256" key="5">
    <source>
        <dbReference type="ARBA" id="ARBA00023235"/>
    </source>
</evidence>
<dbReference type="PANTHER" id="PTHR43149">
    <property type="entry name" value="ENOYL-COA HYDRATASE"/>
    <property type="match status" value="1"/>
</dbReference>
<dbReference type="GO" id="GO:0005777">
    <property type="term" value="C:peroxisome"/>
    <property type="evidence" value="ECO:0007669"/>
    <property type="project" value="TreeGrafter"/>
</dbReference>
<dbReference type="FunFam" id="3.90.226.10:FF:000024">
    <property type="entry name" value="Delta3,5-delta2,4-dienoyl-CoA isomerase"/>
    <property type="match status" value="1"/>
</dbReference>